<evidence type="ECO:0000256" key="1">
    <source>
        <dbReference type="ARBA" id="ARBA00023157"/>
    </source>
</evidence>
<dbReference type="GO" id="GO:0004252">
    <property type="term" value="F:serine-type endopeptidase activity"/>
    <property type="evidence" value="ECO:0007669"/>
    <property type="project" value="InterPro"/>
</dbReference>
<keyword evidence="4" id="KW-1185">Reference proteome</keyword>
<dbReference type="Gene3D" id="2.40.10.10">
    <property type="entry name" value="Trypsin-like serine proteases"/>
    <property type="match status" value="1"/>
</dbReference>
<dbReference type="PROSITE" id="PS00134">
    <property type="entry name" value="TRYPSIN_HIS"/>
    <property type="match status" value="1"/>
</dbReference>
<dbReference type="OrthoDB" id="7552490at2759"/>
<gene>
    <name evidence="3" type="ORF">J437_LFUL004104</name>
</gene>
<keyword evidence="1" id="KW-1015">Disulfide bond</keyword>
<accession>A0A8K0JWE0</accession>
<dbReference type="PANTHER" id="PTHR24250">
    <property type="entry name" value="CHYMOTRYPSIN-RELATED"/>
    <property type="match status" value="1"/>
</dbReference>
<dbReference type="InterPro" id="IPR043504">
    <property type="entry name" value="Peptidase_S1_PA_chymotrypsin"/>
</dbReference>
<feature type="domain" description="Peptidase S1" evidence="2">
    <location>
        <begin position="4"/>
        <end position="69"/>
    </location>
</feature>
<dbReference type="Pfam" id="PF00089">
    <property type="entry name" value="Trypsin"/>
    <property type="match status" value="1"/>
</dbReference>
<protein>
    <recommendedName>
        <fullName evidence="2">Peptidase S1 domain-containing protein</fullName>
    </recommendedName>
</protein>
<dbReference type="InterPro" id="IPR018114">
    <property type="entry name" value="TRYPSIN_HIS"/>
</dbReference>
<sequence length="88" mass="9747">MKINVTVHYDGYQTCGGSILNERWIITAAHCVEGLSAQHFSIVAGTVDYNVGGVHVDAEDAIMNKDFNNPLCSLTKYYIPEISREDLL</sequence>
<dbReference type="InterPro" id="IPR009003">
    <property type="entry name" value="Peptidase_S1_PA"/>
</dbReference>
<dbReference type="SUPFAM" id="SSF50494">
    <property type="entry name" value="Trypsin-like serine proteases"/>
    <property type="match status" value="1"/>
</dbReference>
<dbReference type="GO" id="GO:0006508">
    <property type="term" value="P:proteolysis"/>
    <property type="evidence" value="ECO:0007669"/>
    <property type="project" value="InterPro"/>
</dbReference>
<dbReference type="AlphaFoldDB" id="A0A8K0JWE0"/>
<evidence type="ECO:0000313" key="4">
    <source>
        <dbReference type="Proteomes" id="UP000792457"/>
    </source>
</evidence>
<evidence type="ECO:0000313" key="3">
    <source>
        <dbReference type="EMBL" id="KAG8223586.1"/>
    </source>
</evidence>
<proteinExistence type="predicted"/>
<dbReference type="Proteomes" id="UP000792457">
    <property type="component" value="Unassembled WGS sequence"/>
</dbReference>
<dbReference type="InterPro" id="IPR001254">
    <property type="entry name" value="Trypsin_dom"/>
</dbReference>
<name>A0A8K0JWE0_LADFU</name>
<comment type="caution">
    <text evidence="3">The sequence shown here is derived from an EMBL/GenBank/DDBJ whole genome shotgun (WGS) entry which is preliminary data.</text>
</comment>
<organism evidence="3 4">
    <name type="scientific">Ladona fulva</name>
    <name type="common">Scarce chaser dragonfly</name>
    <name type="synonym">Libellula fulva</name>
    <dbReference type="NCBI Taxonomy" id="123851"/>
    <lineage>
        <taxon>Eukaryota</taxon>
        <taxon>Metazoa</taxon>
        <taxon>Ecdysozoa</taxon>
        <taxon>Arthropoda</taxon>
        <taxon>Hexapoda</taxon>
        <taxon>Insecta</taxon>
        <taxon>Pterygota</taxon>
        <taxon>Palaeoptera</taxon>
        <taxon>Odonata</taxon>
        <taxon>Epiprocta</taxon>
        <taxon>Anisoptera</taxon>
        <taxon>Libelluloidea</taxon>
        <taxon>Libellulidae</taxon>
        <taxon>Ladona</taxon>
    </lineage>
</organism>
<reference evidence="3" key="1">
    <citation type="submission" date="2013-04" db="EMBL/GenBank/DDBJ databases">
        <authorList>
            <person name="Qu J."/>
            <person name="Murali S.C."/>
            <person name="Bandaranaike D."/>
            <person name="Bellair M."/>
            <person name="Blankenburg K."/>
            <person name="Chao H."/>
            <person name="Dinh H."/>
            <person name="Doddapaneni H."/>
            <person name="Downs B."/>
            <person name="Dugan-Rocha S."/>
            <person name="Elkadiri S."/>
            <person name="Gnanaolivu R.D."/>
            <person name="Hernandez B."/>
            <person name="Javaid M."/>
            <person name="Jayaseelan J.C."/>
            <person name="Lee S."/>
            <person name="Li M."/>
            <person name="Ming W."/>
            <person name="Munidasa M."/>
            <person name="Muniz J."/>
            <person name="Nguyen L."/>
            <person name="Ongeri F."/>
            <person name="Osuji N."/>
            <person name="Pu L.-L."/>
            <person name="Puazo M."/>
            <person name="Qu C."/>
            <person name="Quiroz J."/>
            <person name="Raj R."/>
            <person name="Weissenberger G."/>
            <person name="Xin Y."/>
            <person name="Zou X."/>
            <person name="Han Y."/>
            <person name="Richards S."/>
            <person name="Worley K."/>
            <person name="Muzny D."/>
            <person name="Gibbs R."/>
        </authorList>
    </citation>
    <scope>NUCLEOTIDE SEQUENCE</scope>
    <source>
        <strain evidence="3">Sampled in the wild</strain>
    </source>
</reference>
<dbReference type="PANTHER" id="PTHR24250:SF30">
    <property type="entry name" value="SERINE PROTEASE 38"/>
    <property type="match status" value="1"/>
</dbReference>
<reference evidence="3" key="2">
    <citation type="submission" date="2017-10" db="EMBL/GenBank/DDBJ databases">
        <title>Ladona fulva Genome sequencing and assembly.</title>
        <authorList>
            <person name="Murali S."/>
            <person name="Richards S."/>
            <person name="Bandaranaike D."/>
            <person name="Bellair M."/>
            <person name="Blankenburg K."/>
            <person name="Chao H."/>
            <person name="Dinh H."/>
            <person name="Doddapaneni H."/>
            <person name="Dugan-Rocha S."/>
            <person name="Elkadiri S."/>
            <person name="Gnanaolivu R."/>
            <person name="Hernandez B."/>
            <person name="Skinner E."/>
            <person name="Javaid M."/>
            <person name="Lee S."/>
            <person name="Li M."/>
            <person name="Ming W."/>
            <person name="Munidasa M."/>
            <person name="Muniz J."/>
            <person name="Nguyen L."/>
            <person name="Hughes D."/>
            <person name="Osuji N."/>
            <person name="Pu L.-L."/>
            <person name="Puazo M."/>
            <person name="Qu C."/>
            <person name="Quiroz J."/>
            <person name="Raj R."/>
            <person name="Weissenberger G."/>
            <person name="Xin Y."/>
            <person name="Zou X."/>
            <person name="Han Y."/>
            <person name="Worley K."/>
            <person name="Muzny D."/>
            <person name="Gibbs R."/>
        </authorList>
    </citation>
    <scope>NUCLEOTIDE SEQUENCE</scope>
    <source>
        <strain evidence="3">Sampled in the wild</strain>
    </source>
</reference>
<evidence type="ECO:0000259" key="2">
    <source>
        <dbReference type="Pfam" id="PF00089"/>
    </source>
</evidence>
<dbReference type="EMBL" id="KZ308167">
    <property type="protein sequence ID" value="KAG8223586.1"/>
    <property type="molecule type" value="Genomic_DNA"/>
</dbReference>